<reference evidence="2 3" key="2">
    <citation type="journal article" date="2021" name="Curr. Genet.">
        <title>Genetic response to nitrogen starvation in the aggressive Eucalyptus foliar pathogen Teratosphaeria destructans.</title>
        <authorList>
            <person name="Havenga M."/>
            <person name="Wingfield B.D."/>
            <person name="Wingfield M.J."/>
            <person name="Dreyer L.L."/>
            <person name="Roets F."/>
            <person name="Aylward J."/>
        </authorList>
    </citation>
    <scope>NUCLEOTIDE SEQUENCE [LARGE SCALE GENOMIC DNA]</scope>
    <source>
        <strain evidence="2">CMW44962</strain>
    </source>
</reference>
<dbReference type="AlphaFoldDB" id="A0A9W7W209"/>
<dbReference type="Proteomes" id="UP001138500">
    <property type="component" value="Unassembled WGS sequence"/>
</dbReference>
<dbReference type="OrthoDB" id="10413714at2759"/>
<evidence type="ECO:0000313" key="2">
    <source>
        <dbReference type="EMBL" id="KAH9826915.1"/>
    </source>
</evidence>
<feature type="region of interest" description="Disordered" evidence="1">
    <location>
        <begin position="369"/>
        <end position="421"/>
    </location>
</feature>
<evidence type="ECO:0000256" key="1">
    <source>
        <dbReference type="SAM" id="MobiDB-lite"/>
    </source>
</evidence>
<keyword evidence="3" id="KW-1185">Reference proteome</keyword>
<name>A0A9W7W209_9PEZI</name>
<gene>
    <name evidence="2" type="ORF">Tdes44962_MAKER09902</name>
</gene>
<feature type="compositionally biased region" description="Acidic residues" evidence="1">
    <location>
        <begin position="378"/>
        <end position="390"/>
    </location>
</feature>
<evidence type="ECO:0000313" key="3">
    <source>
        <dbReference type="Proteomes" id="UP001138500"/>
    </source>
</evidence>
<proteinExistence type="predicted"/>
<feature type="compositionally biased region" description="Acidic residues" evidence="1">
    <location>
        <begin position="179"/>
        <end position="190"/>
    </location>
</feature>
<accession>A0A9W7W209</accession>
<feature type="region of interest" description="Disordered" evidence="1">
    <location>
        <begin position="18"/>
        <end position="249"/>
    </location>
</feature>
<reference evidence="2 3" key="1">
    <citation type="journal article" date="2018" name="IMA Fungus">
        <title>IMA Genome-F 10: Nine draft genome sequences of Claviceps purpurea s.lat., including C. arundinis, C. humidiphila, and C. cf. spartinae, pseudomolecules for the pitch canker pathogen Fusarium circinatum, draft genome of Davidsoniella eucalypti, Grosmannia galeiformis, Quambalaria eucalypti, and Teratosphaeria destructans.</title>
        <authorList>
            <person name="Wingfield B.D."/>
            <person name="Liu M."/>
            <person name="Nguyen H.D."/>
            <person name="Lane F.A."/>
            <person name="Morgan S.W."/>
            <person name="De Vos L."/>
            <person name="Wilken P.M."/>
            <person name="Duong T.A."/>
            <person name="Aylward J."/>
            <person name="Coetzee M.P."/>
            <person name="Dadej K."/>
            <person name="De Beer Z.W."/>
            <person name="Findlay W."/>
            <person name="Havenga M."/>
            <person name="Kolarik M."/>
            <person name="Menzies J.G."/>
            <person name="Naidoo K."/>
            <person name="Pochopski O."/>
            <person name="Shoukouhi P."/>
            <person name="Santana Q.C."/>
            <person name="Seifert K.A."/>
            <person name="Soal N."/>
            <person name="Steenkamp E.T."/>
            <person name="Tatham C.T."/>
            <person name="van der Nest M.A."/>
            <person name="Wingfield M.J."/>
        </authorList>
    </citation>
    <scope>NUCLEOTIDE SEQUENCE [LARGE SCALE GENOMIC DNA]</scope>
    <source>
        <strain evidence="2">CMW44962</strain>
    </source>
</reference>
<feature type="compositionally biased region" description="Basic and acidic residues" evidence="1">
    <location>
        <begin position="130"/>
        <end position="143"/>
    </location>
</feature>
<comment type="caution">
    <text evidence="2">The sequence shown here is derived from an EMBL/GenBank/DDBJ whole genome shotgun (WGS) entry which is preliminary data.</text>
</comment>
<protein>
    <submittedName>
        <fullName evidence="2">Uncharacterized protein</fullName>
    </submittedName>
</protein>
<sequence>MANTYAVFRRQLTACLEALSPQSRRHHQQLPKPSQPPPSPSTEMPQMRPTQRHADRAAAGADTIRPRSRRGDGAEGGLVQLPDGKVSGQVDQDGQAEPSASGGKRMAPDDADTPSDHAVASASSRMKRKSHDDELAASGDDRPPRKKRRPTSWQADEAEEAAQPAASGRKRKRKVVHEEESDLGDDSEAPEGDRPRRIPRASRGPAPRPGGQGSKTTREVTHIIVPTREAPHTSRRPARAAAGKGSPECPPDAVVYNVVYTQDGSTADAGDDQSGRADFETRLEVLGTFTNLRLANKLVRATVKGWQREKQAQGSSFERIECAEEAWDKTVESLHDDDQVVCMFGRRRDSRIWCVTQDETYGERRVGVQVATVKGEPTEAEDGPSQETDDSQFPTPPNSTPTRHSDVGSARPPTRGNTGCVLDPARPGFIYNVYRKMVNHRSGEDEFRTFGAYLDQSEANALCWSMAREAHPKLAPSEEEEGEMEVQEAEELWPTPHRVSALEAFRSRGGEMIYAVEDELGRFADWWAVERVKLQ</sequence>
<dbReference type="EMBL" id="RIBY02001939">
    <property type="protein sequence ID" value="KAH9826915.1"/>
    <property type="molecule type" value="Genomic_DNA"/>
</dbReference>
<organism evidence="2 3">
    <name type="scientific">Teratosphaeria destructans</name>
    <dbReference type="NCBI Taxonomy" id="418781"/>
    <lineage>
        <taxon>Eukaryota</taxon>
        <taxon>Fungi</taxon>
        <taxon>Dikarya</taxon>
        <taxon>Ascomycota</taxon>
        <taxon>Pezizomycotina</taxon>
        <taxon>Dothideomycetes</taxon>
        <taxon>Dothideomycetidae</taxon>
        <taxon>Mycosphaerellales</taxon>
        <taxon>Teratosphaeriaceae</taxon>
        <taxon>Teratosphaeria</taxon>
    </lineage>
</organism>